<dbReference type="EMBL" id="JAMTCP010000009">
    <property type="protein sequence ID" value="MCP2258550.1"/>
    <property type="molecule type" value="Genomic_DNA"/>
</dbReference>
<accession>A0ABT1HSR3</accession>
<dbReference type="PANTHER" id="PTHR24221:SF654">
    <property type="entry name" value="ATP-BINDING CASSETTE SUB-FAMILY B MEMBER 6"/>
    <property type="match status" value="1"/>
</dbReference>
<feature type="domain" description="ABC transporter" evidence="8">
    <location>
        <begin position="329"/>
        <end position="564"/>
    </location>
</feature>
<dbReference type="PROSITE" id="PS50893">
    <property type="entry name" value="ABC_TRANSPORTER_2"/>
    <property type="match status" value="1"/>
</dbReference>
<gene>
    <name evidence="10" type="ORF">LX15_002248</name>
</gene>
<dbReference type="CDD" id="cd03228">
    <property type="entry name" value="ABCC_MRP_Like"/>
    <property type="match status" value="1"/>
</dbReference>
<evidence type="ECO:0000313" key="11">
    <source>
        <dbReference type="Proteomes" id="UP001205311"/>
    </source>
</evidence>
<dbReference type="Proteomes" id="UP001205311">
    <property type="component" value="Unassembled WGS sequence"/>
</dbReference>
<keyword evidence="2 7" id="KW-0812">Transmembrane</keyword>
<dbReference type="Gene3D" id="1.20.1560.10">
    <property type="entry name" value="ABC transporter type 1, transmembrane domain"/>
    <property type="match status" value="1"/>
</dbReference>
<comment type="caution">
    <text evidence="10">The sequence shown here is derived from an EMBL/GenBank/DDBJ whole genome shotgun (WGS) entry which is preliminary data.</text>
</comment>
<dbReference type="SMART" id="SM00382">
    <property type="entry name" value="AAA"/>
    <property type="match status" value="1"/>
</dbReference>
<keyword evidence="6 7" id="KW-0472">Membrane</keyword>
<dbReference type="Pfam" id="PF00005">
    <property type="entry name" value="ABC_tran"/>
    <property type="match status" value="1"/>
</dbReference>
<dbReference type="SUPFAM" id="SSF52540">
    <property type="entry name" value="P-loop containing nucleoside triphosphate hydrolases"/>
    <property type="match status" value="1"/>
</dbReference>
<dbReference type="InterPro" id="IPR027417">
    <property type="entry name" value="P-loop_NTPase"/>
</dbReference>
<dbReference type="GO" id="GO:0005524">
    <property type="term" value="F:ATP binding"/>
    <property type="evidence" value="ECO:0007669"/>
    <property type="project" value="UniProtKB-KW"/>
</dbReference>
<dbReference type="InterPro" id="IPR003593">
    <property type="entry name" value="AAA+_ATPase"/>
</dbReference>
<dbReference type="PROSITE" id="PS00211">
    <property type="entry name" value="ABC_TRANSPORTER_1"/>
    <property type="match status" value="1"/>
</dbReference>
<evidence type="ECO:0000256" key="7">
    <source>
        <dbReference type="SAM" id="Phobius"/>
    </source>
</evidence>
<dbReference type="SUPFAM" id="SSF90123">
    <property type="entry name" value="ABC transporter transmembrane region"/>
    <property type="match status" value="1"/>
</dbReference>
<dbReference type="RefSeq" id="WP_253669471.1">
    <property type="nucleotide sequence ID" value="NZ_JAMTCP010000009.1"/>
</dbReference>
<keyword evidence="5 7" id="KW-1133">Transmembrane helix</keyword>
<dbReference type="InterPro" id="IPR011527">
    <property type="entry name" value="ABC1_TM_dom"/>
</dbReference>
<evidence type="ECO:0000256" key="5">
    <source>
        <dbReference type="ARBA" id="ARBA00022989"/>
    </source>
</evidence>
<feature type="transmembrane region" description="Helical" evidence="7">
    <location>
        <begin position="135"/>
        <end position="168"/>
    </location>
</feature>
<feature type="transmembrane region" description="Helical" evidence="7">
    <location>
        <begin position="20"/>
        <end position="38"/>
    </location>
</feature>
<sequence length="564" mass="58437">MPANRADRLLWRTACRSPGWLVSLGGVSVVGAVAALLLPDAVARAVDAALAVGDAAAAWSTLVLAVLLVAADGVGELAQAHCAASGTAWLRRRLTRHLMALEMREHRRFAPGDMVSRLSGDAAEAGGVGPLCVQLLTALVVSLGAVVALALLDWWLAVVFLVSVPVALRLAGTHLRRTNDDVAAYQRLSGELSARLLDAVRGVRTIEAAGAVEREVGRVLRPLPALAEAGRGMWRSQAVLVWRAGLLLPAVEVAVLTTAGMGVSSGRMSVGDLVAAAGYVALGMTAIRYGPHLTRLARARAAAARLLAVLDVPTRAGGGRPAPPGAGRIVLCGVSVHGERGEPLLSSVDLVVPEGAMVAVVGRSGSGKSTLAAVVAGLLEPDRGQVLLDGVPLRDLRSDGMGALVACAFERPTLLGATVADAIAYGCDVSSRPSPEALRSAAAAAQVDDVIARLPRGMDTPMDAVPLSGGEAQRFGLARALAREARVLVLDDAMSSVDAATEARLTHAVTSSLPGRTRVVVTHRLTTAARADLVLWLDGGRVRGYAPHHDLWCEPDYRSVFAVP</sequence>
<feature type="domain" description="ABC transmembrane type-1" evidence="9">
    <location>
        <begin position="28"/>
        <end position="288"/>
    </location>
</feature>
<proteinExistence type="predicted"/>
<dbReference type="InterPro" id="IPR017871">
    <property type="entry name" value="ABC_transporter-like_CS"/>
</dbReference>
<evidence type="ECO:0000256" key="1">
    <source>
        <dbReference type="ARBA" id="ARBA00004651"/>
    </source>
</evidence>
<feature type="transmembrane region" description="Helical" evidence="7">
    <location>
        <begin position="50"/>
        <end position="71"/>
    </location>
</feature>
<name>A0ABT1HSR3_STRSD</name>
<organism evidence="10 11">
    <name type="scientific">Streptoalloteichus tenebrarius (strain ATCC 17920 / DSM 40477 / JCM 4838 / CBS 697.72 / NBRC 16177 / NCIMB 11028 / NRRL B-12390 / A12253. 1 / ISP 5477)</name>
    <name type="common">Streptomyces tenebrarius</name>
    <dbReference type="NCBI Taxonomy" id="1933"/>
    <lineage>
        <taxon>Bacteria</taxon>
        <taxon>Bacillati</taxon>
        <taxon>Actinomycetota</taxon>
        <taxon>Actinomycetes</taxon>
        <taxon>Pseudonocardiales</taxon>
        <taxon>Pseudonocardiaceae</taxon>
        <taxon>Streptoalloteichus</taxon>
    </lineage>
</organism>
<dbReference type="CDD" id="cd07346">
    <property type="entry name" value="ABC_6TM_exporters"/>
    <property type="match status" value="1"/>
</dbReference>
<evidence type="ECO:0000259" key="9">
    <source>
        <dbReference type="PROSITE" id="PS50929"/>
    </source>
</evidence>
<feature type="transmembrane region" description="Helical" evidence="7">
    <location>
        <begin position="240"/>
        <end position="261"/>
    </location>
</feature>
<evidence type="ECO:0000256" key="6">
    <source>
        <dbReference type="ARBA" id="ARBA00023136"/>
    </source>
</evidence>
<dbReference type="PANTHER" id="PTHR24221">
    <property type="entry name" value="ATP-BINDING CASSETTE SUB-FAMILY B"/>
    <property type="match status" value="1"/>
</dbReference>
<evidence type="ECO:0000313" key="10">
    <source>
        <dbReference type="EMBL" id="MCP2258550.1"/>
    </source>
</evidence>
<dbReference type="PROSITE" id="PS50929">
    <property type="entry name" value="ABC_TM1F"/>
    <property type="match status" value="1"/>
</dbReference>
<comment type="subcellular location">
    <subcellularLocation>
        <location evidence="1">Cell membrane</location>
        <topology evidence="1">Multi-pass membrane protein</topology>
    </subcellularLocation>
</comment>
<dbReference type="InterPro" id="IPR003439">
    <property type="entry name" value="ABC_transporter-like_ATP-bd"/>
</dbReference>
<dbReference type="InterPro" id="IPR036640">
    <property type="entry name" value="ABC1_TM_sf"/>
</dbReference>
<keyword evidence="3" id="KW-0547">Nucleotide-binding</keyword>
<evidence type="ECO:0000256" key="2">
    <source>
        <dbReference type="ARBA" id="ARBA00022692"/>
    </source>
</evidence>
<dbReference type="InterPro" id="IPR039421">
    <property type="entry name" value="Type_1_exporter"/>
</dbReference>
<keyword evidence="11" id="KW-1185">Reference proteome</keyword>
<evidence type="ECO:0000256" key="3">
    <source>
        <dbReference type="ARBA" id="ARBA00022741"/>
    </source>
</evidence>
<keyword evidence="4 10" id="KW-0067">ATP-binding</keyword>
<dbReference type="Pfam" id="PF00664">
    <property type="entry name" value="ABC_membrane"/>
    <property type="match status" value="1"/>
</dbReference>
<evidence type="ECO:0000256" key="4">
    <source>
        <dbReference type="ARBA" id="ARBA00022840"/>
    </source>
</evidence>
<evidence type="ECO:0000259" key="8">
    <source>
        <dbReference type="PROSITE" id="PS50893"/>
    </source>
</evidence>
<protein>
    <submittedName>
        <fullName evidence="10">ATP-binding cassette, subfamily B</fullName>
    </submittedName>
</protein>
<dbReference type="Gene3D" id="3.40.50.300">
    <property type="entry name" value="P-loop containing nucleotide triphosphate hydrolases"/>
    <property type="match status" value="1"/>
</dbReference>
<reference evidence="10 11" key="1">
    <citation type="submission" date="2022-06" db="EMBL/GenBank/DDBJ databases">
        <title>Genomic Encyclopedia of Archaeal and Bacterial Type Strains, Phase II (KMG-II): from individual species to whole genera.</title>
        <authorList>
            <person name="Goeker M."/>
        </authorList>
    </citation>
    <scope>NUCLEOTIDE SEQUENCE [LARGE SCALE GENOMIC DNA]</scope>
    <source>
        <strain evidence="10 11">DSM 40477</strain>
    </source>
</reference>